<dbReference type="AlphaFoldDB" id="A0AAN8FNH1"/>
<name>A0AAN8FNH1_TRICO</name>
<dbReference type="EMBL" id="WIXE01015439">
    <property type="protein sequence ID" value="KAK5973468.1"/>
    <property type="molecule type" value="Genomic_DNA"/>
</dbReference>
<dbReference type="Proteomes" id="UP001331761">
    <property type="component" value="Unassembled WGS sequence"/>
</dbReference>
<reference evidence="1 2" key="1">
    <citation type="submission" date="2019-10" db="EMBL/GenBank/DDBJ databases">
        <title>Assembly and Annotation for the nematode Trichostrongylus colubriformis.</title>
        <authorList>
            <person name="Martin J."/>
        </authorList>
    </citation>
    <scope>NUCLEOTIDE SEQUENCE [LARGE SCALE GENOMIC DNA]</scope>
    <source>
        <strain evidence="1">G859</strain>
        <tissue evidence="1">Whole worm</tissue>
    </source>
</reference>
<protein>
    <submittedName>
        <fullName evidence="1">Uncharacterized protein</fullName>
    </submittedName>
</protein>
<proteinExistence type="predicted"/>
<gene>
    <name evidence="1" type="ORF">GCK32_018044</name>
</gene>
<evidence type="ECO:0000313" key="2">
    <source>
        <dbReference type="Proteomes" id="UP001331761"/>
    </source>
</evidence>
<accession>A0AAN8FNH1</accession>
<feature type="non-terminal residue" evidence="1">
    <location>
        <position position="1"/>
    </location>
</feature>
<keyword evidence="2" id="KW-1185">Reference proteome</keyword>
<organism evidence="1 2">
    <name type="scientific">Trichostrongylus colubriformis</name>
    <name type="common">Black scour worm</name>
    <dbReference type="NCBI Taxonomy" id="6319"/>
    <lineage>
        <taxon>Eukaryota</taxon>
        <taxon>Metazoa</taxon>
        <taxon>Ecdysozoa</taxon>
        <taxon>Nematoda</taxon>
        <taxon>Chromadorea</taxon>
        <taxon>Rhabditida</taxon>
        <taxon>Rhabditina</taxon>
        <taxon>Rhabditomorpha</taxon>
        <taxon>Strongyloidea</taxon>
        <taxon>Trichostrongylidae</taxon>
        <taxon>Trichostrongylus</taxon>
    </lineage>
</organism>
<comment type="caution">
    <text evidence="1">The sequence shown here is derived from an EMBL/GenBank/DDBJ whole genome shotgun (WGS) entry which is preliminary data.</text>
</comment>
<evidence type="ECO:0000313" key="1">
    <source>
        <dbReference type="EMBL" id="KAK5973468.1"/>
    </source>
</evidence>
<sequence>KLHHFDCVNNDYASSFVCLRPAAVSSSCTYRVAGDAVLDQLSKDMYGYNIEDLLKFKPSQGNVNKHEQAMWEK</sequence>